<name>A0A841HJR5_9GAMM</name>
<proteinExistence type="predicted"/>
<sequence length="66" mass="6915">MGLWHVAHDLPFPPGNGAKKFVAPVVALRLSSAVLPNSPRSIAAMIGGSSANSDNRDVDIAFDATW</sequence>
<organism evidence="1 2">
    <name type="scientific">Povalibacter uvarum</name>
    <dbReference type="NCBI Taxonomy" id="732238"/>
    <lineage>
        <taxon>Bacteria</taxon>
        <taxon>Pseudomonadati</taxon>
        <taxon>Pseudomonadota</taxon>
        <taxon>Gammaproteobacteria</taxon>
        <taxon>Steroidobacterales</taxon>
        <taxon>Steroidobacteraceae</taxon>
        <taxon>Povalibacter</taxon>
    </lineage>
</organism>
<dbReference type="RefSeq" id="WP_184330112.1">
    <property type="nucleotide sequence ID" value="NZ_JACHHZ010000001.1"/>
</dbReference>
<dbReference type="EMBL" id="JACHHZ010000001">
    <property type="protein sequence ID" value="MBB6092392.1"/>
    <property type="molecule type" value="Genomic_DNA"/>
</dbReference>
<keyword evidence="2" id="KW-1185">Reference proteome</keyword>
<evidence type="ECO:0000313" key="1">
    <source>
        <dbReference type="EMBL" id="MBB6092392.1"/>
    </source>
</evidence>
<evidence type="ECO:0000313" key="2">
    <source>
        <dbReference type="Proteomes" id="UP000588068"/>
    </source>
</evidence>
<dbReference type="Proteomes" id="UP000588068">
    <property type="component" value="Unassembled WGS sequence"/>
</dbReference>
<dbReference type="AlphaFoldDB" id="A0A841HJR5"/>
<gene>
    <name evidence="1" type="ORF">HNQ60_001238</name>
</gene>
<accession>A0A841HJR5</accession>
<protein>
    <submittedName>
        <fullName evidence="1">Uncharacterized protein</fullName>
    </submittedName>
</protein>
<comment type="caution">
    <text evidence="1">The sequence shown here is derived from an EMBL/GenBank/DDBJ whole genome shotgun (WGS) entry which is preliminary data.</text>
</comment>
<reference evidence="1 2" key="1">
    <citation type="submission" date="2020-08" db="EMBL/GenBank/DDBJ databases">
        <title>Genomic Encyclopedia of Type Strains, Phase IV (KMG-IV): sequencing the most valuable type-strain genomes for metagenomic binning, comparative biology and taxonomic classification.</title>
        <authorList>
            <person name="Goeker M."/>
        </authorList>
    </citation>
    <scope>NUCLEOTIDE SEQUENCE [LARGE SCALE GENOMIC DNA]</scope>
    <source>
        <strain evidence="1 2">DSM 26723</strain>
    </source>
</reference>